<reference evidence="1 2" key="1">
    <citation type="submission" date="2018-06" db="EMBL/GenBank/DDBJ databases">
        <authorList>
            <consortium name="Pathogen Informatics"/>
            <person name="Doyle S."/>
        </authorList>
    </citation>
    <scope>NUCLEOTIDE SEQUENCE [LARGE SCALE GENOMIC DNA]</scope>
    <source>
        <strain evidence="1 2">NCTC8081</strain>
    </source>
</reference>
<evidence type="ECO:0000313" key="1">
    <source>
        <dbReference type="EMBL" id="SQC06831.1"/>
    </source>
</evidence>
<proteinExistence type="predicted"/>
<accession>A0A2X3C1D0</accession>
<dbReference type="Proteomes" id="UP000250234">
    <property type="component" value="Unassembled WGS sequence"/>
</dbReference>
<dbReference type="AlphaFoldDB" id="A0A2X3C1D0"/>
<protein>
    <submittedName>
        <fullName evidence="1">Uncharacterized protein</fullName>
    </submittedName>
</protein>
<gene>
    <name evidence="1" type="ORF">NCTC8081_00946</name>
</gene>
<dbReference type="EMBL" id="UAWO01000002">
    <property type="protein sequence ID" value="SQC06831.1"/>
    <property type="molecule type" value="Genomic_DNA"/>
</dbReference>
<dbReference type="RefSeq" id="WP_111945498.1">
    <property type="nucleotide sequence ID" value="NZ_CATNYA010000009.1"/>
</dbReference>
<organism evidence="1 2">
    <name type="scientific">Clostridium perfringens</name>
    <dbReference type="NCBI Taxonomy" id="1502"/>
    <lineage>
        <taxon>Bacteria</taxon>
        <taxon>Bacillati</taxon>
        <taxon>Bacillota</taxon>
        <taxon>Clostridia</taxon>
        <taxon>Eubacteriales</taxon>
        <taxon>Clostridiaceae</taxon>
        <taxon>Clostridium</taxon>
    </lineage>
</organism>
<sequence>MQNEINELLKNTNKIVIIIEKLNITGNQEYVLSEKQQDEVSKVLKTLEDLILGIKINLGNSDEKLLIILNRLHSNIRNIKFNLNNYFQYIQKYINNVRVDIETLKEYK</sequence>
<name>A0A2X3C1D0_CLOPF</name>
<evidence type="ECO:0000313" key="2">
    <source>
        <dbReference type="Proteomes" id="UP000250234"/>
    </source>
</evidence>